<dbReference type="PANTHER" id="PTHR11935">
    <property type="entry name" value="BETA LACTAMASE DOMAIN"/>
    <property type="match status" value="1"/>
</dbReference>
<evidence type="ECO:0000259" key="10">
    <source>
        <dbReference type="SMART" id="SM00849"/>
    </source>
</evidence>
<dbReference type="SUPFAM" id="SSF56281">
    <property type="entry name" value="Metallo-hydrolase/oxidoreductase"/>
    <property type="match status" value="1"/>
</dbReference>
<organism evidence="11 12">
    <name type="scientific">Sporidiobolus salmonicolor</name>
    <name type="common">Yeast-like fungus</name>
    <name type="synonym">Sporobolomyces salmonicolor</name>
    <dbReference type="NCBI Taxonomy" id="5005"/>
    <lineage>
        <taxon>Eukaryota</taxon>
        <taxon>Fungi</taxon>
        <taxon>Dikarya</taxon>
        <taxon>Basidiomycota</taxon>
        <taxon>Pucciniomycotina</taxon>
        <taxon>Microbotryomycetes</taxon>
        <taxon>Sporidiobolales</taxon>
        <taxon>Sporidiobolaceae</taxon>
        <taxon>Sporobolomyces</taxon>
    </lineage>
</organism>
<dbReference type="InterPro" id="IPR017782">
    <property type="entry name" value="Hydroxyacylglutathione_Hdrlase"/>
</dbReference>
<dbReference type="EC" id="3.1.2.6" evidence="5"/>
<evidence type="ECO:0000256" key="5">
    <source>
        <dbReference type="ARBA" id="ARBA00011917"/>
    </source>
</evidence>
<evidence type="ECO:0000256" key="4">
    <source>
        <dbReference type="ARBA" id="ARBA00006759"/>
    </source>
</evidence>
<dbReference type="InterPro" id="IPR036866">
    <property type="entry name" value="RibonucZ/Hydroxyglut_hydro"/>
</dbReference>
<dbReference type="Pfam" id="PF16123">
    <property type="entry name" value="HAGH_C"/>
    <property type="match status" value="1"/>
</dbReference>
<evidence type="ECO:0000256" key="8">
    <source>
        <dbReference type="ARBA" id="ARBA00022833"/>
    </source>
</evidence>
<dbReference type="InterPro" id="IPR001279">
    <property type="entry name" value="Metallo-B-lactamas"/>
</dbReference>
<dbReference type="OrthoDB" id="515692at2759"/>
<gene>
    <name evidence="11" type="primary">SPOSA6832_01975</name>
</gene>
<evidence type="ECO:0000256" key="6">
    <source>
        <dbReference type="ARBA" id="ARBA00022723"/>
    </source>
</evidence>
<evidence type="ECO:0000256" key="3">
    <source>
        <dbReference type="ARBA" id="ARBA00004963"/>
    </source>
</evidence>
<comment type="cofactor">
    <cofactor evidence="2">
        <name>Zn(2+)</name>
        <dbReference type="ChEBI" id="CHEBI:29105"/>
    </cofactor>
</comment>
<evidence type="ECO:0000313" key="11">
    <source>
        <dbReference type="EMBL" id="CEQ40370.1"/>
    </source>
</evidence>
<feature type="non-terminal residue" evidence="11">
    <location>
        <position position="1"/>
    </location>
</feature>
<evidence type="ECO:0000256" key="1">
    <source>
        <dbReference type="ARBA" id="ARBA00001623"/>
    </source>
</evidence>
<dbReference type="GO" id="GO:0004416">
    <property type="term" value="F:hydroxyacylglutathione hydrolase activity"/>
    <property type="evidence" value="ECO:0007669"/>
    <property type="project" value="UniProtKB-EC"/>
</dbReference>
<dbReference type="Proteomes" id="UP000243876">
    <property type="component" value="Unassembled WGS sequence"/>
</dbReference>
<evidence type="ECO:0000256" key="2">
    <source>
        <dbReference type="ARBA" id="ARBA00001947"/>
    </source>
</evidence>
<dbReference type="AlphaFoldDB" id="A0A0D6EL67"/>
<keyword evidence="8" id="KW-0862">Zinc</keyword>
<dbReference type="SMART" id="SM00849">
    <property type="entry name" value="Lactamase_B"/>
    <property type="match status" value="1"/>
</dbReference>
<protein>
    <recommendedName>
        <fullName evidence="5">hydroxyacylglutathione hydrolase</fullName>
        <ecNumber evidence="5">3.1.2.6</ecNumber>
    </recommendedName>
    <alternativeName>
        <fullName evidence="9">Glyoxalase II</fullName>
    </alternativeName>
</protein>
<name>A0A0D6EL67_SPOSA</name>
<accession>A0A0D6EL67</accession>
<dbReference type="GO" id="GO:0019243">
    <property type="term" value="P:methylglyoxal catabolic process to D-lactate via S-lactoyl-glutathione"/>
    <property type="evidence" value="ECO:0007669"/>
    <property type="project" value="InterPro"/>
</dbReference>
<dbReference type="InterPro" id="IPR032282">
    <property type="entry name" value="HAGH_C"/>
</dbReference>
<reference evidence="12" key="1">
    <citation type="submission" date="2015-02" db="EMBL/GenBank/DDBJ databases">
        <authorList>
            <person name="Gon?alves P."/>
        </authorList>
    </citation>
    <scope>NUCLEOTIDE SEQUENCE [LARGE SCALE GENOMIC DNA]</scope>
</reference>
<dbReference type="UniPathway" id="UPA00619">
    <property type="reaction ID" value="UER00676"/>
</dbReference>
<sequence length="305" mass="33289">MRVVPVPCRSDNYQYILLDETTGTTAVVDPYDPDKLEAAAQKEGVKIGEFLLTTHGHHDHAGGNEEMTKRCVATFRGRGGDRNGGRRGASGGPQADSRFAWCSFPGIKVYAGASKVSAATDVLKHGDKFKIGSLDVTAVATPCHTQDHICYFVEDKAKDERVVFTGDTLFVSGCGRFFEGSPQEMHVALNERLAALPDDTITMVGHEYTTSNVAFSKRIDPSNEAILKLEQFCKENEVTTGKFTIGDEKKHNVFMRTTSPAVQKATNTTDAIKAMGALREMKVRLFPPQISRLLADLSADVQNKG</sequence>
<dbReference type="EMBL" id="CENE01000006">
    <property type="protein sequence ID" value="CEQ40370.1"/>
    <property type="molecule type" value="Genomic_DNA"/>
</dbReference>
<evidence type="ECO:0000313" key="12">
    <source>
        <dbReference type="Proteomes" id="UP000243876"/>
    </source>
</evidence>
<keyword evidence="7" id="KW-0378">Hydrolase</keyword>
<dbReference type="InterPro" id="IPR035680">
    <property type="entry name" value="Clx_II_MBL"/>
</dbReference>
<keyword evidence="12" id="KW-1185">Reference proteome</keyword>
<keyword evidence="6" id="KW-0479">Metal-binding</keyword>
<dbReference type="HAMAP" id="MF_01374">
    <property type="entry name" value="Glyoxalase_2"/>
    <property type="match status" value="1"/>
</dbReference>
<proteinExistence type="inferred from homology"/>
<dbReference type="Pfam" id="PF00753">
    <property type="entry name" value="Lactamase_B"/>
    <property type="match status" value="1"/>
</dbReference>
<comment type="similarity">
    <text evidence="4">Belongs to the metallo-beta-lactamase superfamily. Glyoxalase II family.</text>
</comment>
<evidence type="ECO:0000256" key="9">
    <source>
        <dbReference type="ARBA" id="ARBA00031044"/>
    </source>
</evidence>
<dbReference type="GO" id="GO:0046872">
    <property type="term" value="F:metal ion binding"/>
    <property type="evidence" value="ECO:0007669"/>
    <property type="project" value="UniProtKB-KW"/>
</dbReference>
<comment type="catalytic activity">
    <reaction evidence="1">
        <text>an S-(2-hydroxyacyl)glutathione + H2O = a 2-hydroxy carboxylate + glutathione + H(+)</text>
        <dbReference type="Rhea" id="RHEA:21864"/>
        <dbReference type="ChEBI" id="CHEBI:15377"/>
        <dbReference type="ChEBI" id="CHEBI:15378"/>
        <dbReference type="ChEBI" id="CHEBI:57925"/>
        <dbReference type="ChEBI" id="CHEBI:58896"/>
        <dbReference type="ChEBI" id="CHEBI:71261"/>
        <dbReference type="EC" id="3.1.2.6"/>
    </reaction>
</comment>
<comment type="pathway">
    <text evidence="3">Secondary metabolite metabolism; methylglyoxal degradation; (R)-lactate from methylglyoxal: step 2/2.</text>
</comment>
<dbReference type="CDD" id="cd07723">
    <property type="entry name" value="hydroxyacylglutathione_hydrolase_MBL-fold"/>
    <property type="match status" value="1"/>
</dbReference>
<evidence type="ECO:0000256" key="7">
    <source>
        <dbReference type="ARBA" id="ARBA00022801"/>
    </source>
</evidence>
<dbReference type="PANTHER" id="PTHR11935:SF94">
    <property type="entry name" value="TENZING NORGAY, ISOFORM C"/>
    <property type="match status" value="1"/>
</dbReference>
<feature type="domain" description="Metallo-beta-lactamase" evidence="10">
    <location>
        <begin position="11"/>
        <end position="206"/>
    </location>
</feature>
<dbReference type="Gene3D" id="3.60.15.10">
    <property type="entry name" value="Ribonuclease Z/Hydroxyacylglutathione hydrolase-like"/>
    <property type="match status" value="1"/>
</dbReference>